<name>A0AAV7CXZ1_ENGPU</name>
<proteinExistence type="predicted"/>
<dbReference type="Proteomes" id="UP000824782">
    <property type="component" value="Unassembled WGS sequence"/>
</dbReference>
<protein>
    <submittedName>
        <fullName evidence="1">Uncharacterized protein</fullName>
    </submittedName>
</protein>
<accession>A0AAV7CXZ1</accession>
<reference evidence="1" key="1">
    <citation type="thesis" date="2020" institute="ProQuest LLC" country="789 East Eisenhower Parkway, Ann Arbor, MI, USA">
        <title>Comparative Genomics and Chromosome Evolution.</title>
        <authorList>
            <person name="Mudd A.B."/>
        </authorList>
    </citation>
    <scope>NUCLEOTIDE SEQUENCE</scope>
    <source>
        <strain evidence="1">237g6f4</strain>
        <tissue evidence="1">Blood</tissue>
    </source>
</reference>
<organism evidence="1 2">
    <name type="scientific">Engystomops pustulosus</name>
    <name type="common">Tungara frog</name>
    <name type="synonym">Physalaemus pustulosus</name>
    <dbReference type="NCBI Taxonomy" id="76066"/>
    <lineage>
        <taxon>Eukaryota</taxon>
        <taxon>Metazoa</taxon>
        <taxon>Chordata</taxon>
        <taxon>Craniata</taxon>
        <taxon>Vertebrata</taxon>
        <taxon>Euteleostomi</taxon>
        <taxon>Amphibia</taxon>
        <taxon>Batrachia</taxon>
        <taxon>Anura</taxon>
        <taxon>Neobatrachia</taxon>
        <taxon>Hyloidea</taxon>
        <taxon>Leptodactylidae</taxon>
        <taxon>Leiuperinae</taxon>
        <taxon>Engystomops</taxon>
    </lineage>
</organism>
<evidence type="ECO:0000313" key="2">
    <source>
        <dbReference type="Proteomes" id="UP000824782"/>
    </source>
</evidence>
<comment type="caution">
    <text evidence="1">The sequence shown here is derived from an EMBL/GenBank/DDBJ whole genome shotgun (WGS) entry which is preliminary data.</text>
</comment>
<dbReference type="AlphaFoldDB" id="A0AAV7CXZ1"/>
<gene>
    <name evidence="1" type="ORF">GDO81_006397</name>
</gene>
<sequence length="132" mass="15690">MYTLRHVYYVVIYQCRVGNINRIEGSQYVAHLQCIPRRDLHIRQPKQLLGTLEIRLLCHSEYSFISDITLVLGLRHTMCPIYTRYKAFTWVVNFAVHESINVCYLLVISCKIPIRNWFRTVVDNVPMCREQL</sequence>
<evidence type="ECO:0000313" key="1">
    <source>
        <dbReference type="EMBL" id="KAG8589461.1"/>
    </source>
</evidence>
<keyword evidence="2" id="KW-1185">Reference proteome</keyword>
<dbReference type="EMBL" id="WNYA01000002">
    <property type="protein sequence ID" value="KAG8589461.1"/>
    <property type="molecule type" value="Genomic_DNA"/>
</dbReference>